<dbReference type="PROSITE" id="PS51733">
    <property type="entry name" value="BPL_LPL_CATALYTIC"/>
    <property type="match status" value="1"/>
</dbReference>
<dbReference type="InterPro" id="IPR013196">
    <property type="entry name" value="HTH_11"/>
</dbReference>
<keyword evidence="1 5" id="KW-0436">Ligase</keyword>
<dbReference type="Gene3D" id="2.30.30.100">
    <property type="match status" value="1"/>
</dbReference>
<comment type="caution">
    <text evidence="5">The sequence shown here is derived from an EMBL/GenBank/DDBJ whole genome shotgun (WGS) entry which is preliminary data.</text>
</comment>
<gene>
    <name evidence="5" type="primary">birA_10</name>
    <name evidence="5" type="ORF">SDC9_22887</name>
</gene>
<dbReference type="SUPFAM" id="SSF50037">
    <property type="entry name" value="C-terminal domain of transcriptional repressors"/>
    <property type="match status" value="1"/>
</dbReference>
<keyword evidence="3" id="KW-0067">ATP-binding</keyword>
<dbReference type="InterPro" id="IPR004143">
    <property type="entry name" value="BPL_LPL_catalytic"/>
</dbReference>
<dbReference type="HAMAP" id="MF_00978">
    <property type="entry name" value="Bifunct_BirA"/>
    <property type="match status" value="1"/>
</dbReference>
<dbReference type="InterPro" id="IPR045864">
    <property type="entry name" value="aa-tRNA-synth_II/BPL/LPL"/>
</dbReference>
<sequence>MIAVRAKILELLRGRSGEFVSGEEISGGLGVSRTAVWKNIQEIRQVGYGIEAHSRRGYSLVSIPDKLLPEEITVRLTTQRLGKRIYYYDDIASTNNRAKALAVEGEPEGTLVVAEAQNSGRGRMARGWFAPWGKGIWMSILLRPPFSPQDAPKCTLMAAVAVNKAIRQVAGLDCGIKWPNDILYQGRKLVGILTEMSAEMDAINYVVLGMGINVNISQSDFPDDISAIATSIAAASGKKINRIELLAVIVKHLEDIYQAVVADGFTPVLDEWRTQSITLGQVVDVVGVNRKFSGIAVNIDDDGALLVQTGDRLEKVLAGDVSIRPSVQ</sequence>
<dbReference type="Gene3D" id="1.10.10.10">
    <property type="entry name" value="Winged helix-like DNA-binding domain superfamily/Winged helix DNA-binding domain"/>
    <property type="match status" value="1"/>
</dbReference>
<dbReference type="GO" id="GO:0004077">
    <property type="term" value="F:biotin--[biotin carboxyl-carrier protein] ligase activity"/>
    <property type="evidence" value="ECO:0007669"/>
    <property type="project" value="UniProtKB-EC"/>
</dbReference>
<evidence type="ECO:0000256" key="2">
    <source>
        <dbReference type="ARBA" id="ARBA00022741"/>
    </source>
</evidence>
<dbReference type="PANTHER" id="PTHR12835:SF5">
    <property type="entry name" value="BIOTIN--PROTEIN LIGASE"/>
    <property type="match status" value="1"/>
</dbReference>
<keyword evidence="2" id="KW-0547">Nucleotide-binding</keyword>
<organism evidence="5">
    <name type="scientific">bioreactor metagenome</name>
    <dbReference type="NCBI Taxonomy" id="1076179"/>
    <lineage>
        <taxon>unclassified sequences</taxon>
        <taxon>metagenomes</taxon>
        <taxon>ecological metagenomes</taxon>
    </lineage>
</organism>
<dbReference type="Pfam" id="PF03099">
    <property type="entry name" value="BPL_LplA_LipB"/>
    <property type="match status" value="1"/>
</dbReference>
<evidence type="ECO:0000256" key="1">
    <source>
        <dbReference type="ARBA" id="ARBA00022598"/>
    </source>
</evidence>
<dbReference type="PANTHER" id="PTHR12835">
    <property type="entry name" value="BIOTIN PROTEIN LIGASE"/>
    <property type="match status" value="1"/>
</dbReference>
<dbReference type="GO" id="GO:0005524">
    <property type="term" value="F:ATP binding"/>
    <property type="evidence" value="ECO:0007669"/>
    <property type="project" value="UniProtKB-KW"/>
</dbReference>
<proteinExistence type="inferred from homology"/>
<accession>A0A644UDG0</accession>
<dbReference type="InterPro" id="IPR008988">
    <property type="entry name" value="Transcriptional_repressor_C"/>
</dbReference>
<dbReference type="InterPro" id="IPR003142">
    <property type="entry name" value="BPL_C"/>
</dbReference>
<name>A0A644UDG0_9ZZZZ</name>
<dbReference type="Pfam" id="PF08279">
    <property type="entry name" value="HTH_11"/>
    <property type="match status" value="1"/>
</dbReference>
<dbReference type="CDD" id="cd16442">
    <property type="entry name" value="BPL"/>
    <property type="match status" value="1"/>
</dbReference>
<dbReference type="GO" id="GO:0005737">
    <property type="term" value="C:cytoplasm"/>
    <property type="evidence" value="ECO:0007669"/>
    <property type="project" value="TreeGrafter"/>
</dbReference>
<dbReference type="SUPFAM" id="SSF46785">
    <property type="entry name" value="Winged helix' DNA-binding domain"/>
    <property type="match status" value="1"/>
</dbReference>
<reference evidence="5" key="1">
    <citation type="submission" date="2019-08" db="EMBL/GenBank/DDBJ databases">
        <authorList>
            <person name="Kucharzyk K."/>
            <person name="Murdoch R.W."/>
            <person name="Higgins S."/>
            <person name="Loffler F."/>
        </authorList>
    </citation>
    <scope>NUCLEOTIDE SEQUENCE</scope>
</reference>
<dbReference type="EC" id="6.3.4.15" evidence="5"/>
<dbReference type="InterPro" id="IPR030855">
    <property type="entry name" value="Bifunct_BirA"/>
</dbReference>
<dbReference type="SUPFAM" id="SSF55681">
    <property type="entry name" value="Class II aaRS and biotin synthetases"/>
    <property type="match status" value="1"/>
</dbReference>
<dbReference type="InterPro" id="IPR004408">
    <property type="entry name" value="Biotin_CoA_COase_ligase"/>
</dbReference>
<dbReference type="EMBL" id="VSSQ01000103">
    <property type="protein sequence ID" value="MPL77036.1"/>
    <property type="molecule type" value="Genomic_DNA"/>
</dbReference>
<evidence type="ECO:0000313" key="5">
    <source>
        <dbReference type="EMBL" id="MPL77036.1"/>
    </source>
</evidence>
<dbReference type="Pfam" id="PF02237">
    <property type="entry name" value="BPL_C"/>
    <property type="match status" value="1"/>
</dbReference>
<protein>
    <submittedName>
        <fullName evidence="5">Bifunctional ligase/repressor BirA</fullName>
        <ecNumber evidence="5">6.3.4.15</ecNumber>
    </submittedName>
</protein>
<dbReference type="Gene3D" id="3.30.930.10">
    <property type="entry name" value="Bira Bifunctional Protein, Domain 2"/>
    <property type="match status" value="1"/>
</dbReference>
<feature type="domain" description="BPL/LPL catalytic" evidence="4">
    <location>
        <begin position="70"/>
        <end position="261"/>
    </location>
</feature>
<dbReference type="InterPro" id="IPR036390">
    <property type="entry name" value="WH_DNA-bd_sf"/>
</dbReference>
<dbReference type="NCBIfam" id="TIGR00121">
    <property type="entry name" value="birA_ligase"/>
    <property type="match status" value="1"/>
</dbReference>
<dbReference type="GO" id="GO:0006355">
    <property type="term" value="P:regulation of DNA-templated transcription"/>
    <property type="evidence" value="ECO:0007669"/>
    <property type="project" value="InterPro"/>
</dbReference>
<dbReference type="InterPro" id="IPR036388">
    <property type="entry name" value="WH-like_DNA-bd_sf"/>
</dbReference>
<evidence type="ECO:0000256" key="3">
    <source>
        <dbReference type="ARBA" id="ARBA00022840"/>
    </source>
</evidence>
<dbReference type="AlphaFoldDB" id="A0A644UDG0"/>
<evidence type="ECO:0000259" key="4">
    <source>
        <dbReference type="PROSITE" id="PS51733"/>
    </source>
</evidence>